<feature type="compositionally biased region" description="Basic and acidic residues" evidence="1">
    <location>
        <begin position="325"/>
        <end position="337"/>
    </location>
</feature>
<evidence type="ECO:0000313" key="3">
    <source>
        <dbReference type="EMBL" id="ORY93425.1"/>
    </source>
</evidence>
<feature type="compositionally biased region" description="Low complexity" evidence="1">
    <location>
        <begin position="127"/>
        <end position="137"/>
    </location>
</feature>
<dbReference type="SUPFAM" id="SSF54236">
    <property type="entry name" value="Ubiquitin-like"/>
    <property type="match status" value="1"/>
</dbReference>
<evidence type="ECO:0000259" key="2">
    <source>
        <dbReference type="PROSITE" id="PS50033"/>
    </source>
</evidence>
<dbReference type="CDD" id="cd14348">
    <property type="entry name" value="UBA_p47"/>
    <property type="match status" value="1"/>
</dbReference>
<comment type="caution">
    <text evidence="3">The sequence shown here is derived from an EMBL/GenBank/DDBJ whole genome shotgun (WGS) entry which is preliminary data.</text>
</comment>
<accession>A0A1X2H4W3</accession>
<dbReference type="FunCoup" id="A0A1X2H4W3">
    <property type="interactions" value="918"/>
</dbReference>
<dbReference type="SUPFAM" id="SSF46934">
    <property type="entry name" value="UBA-like"/>
    <property type="match status" value="1"/>
</dbReference>
<dbReference type="Pfam" id="PF13899">
    <property type="entry name" value="Thioredoxin_7"/>
    <property type="match status" value="1"/>
</dbReference>
<feature type="region of interest" description="Disordered" evidence="1">
    <location>
        <begin position="286"/>
        <end position="379"/>
    </location>
</feature>
<dbReference type="InterPro" id="IPR006577">
    <property type="entry name" value="UAS"/>
</dbReference>
<dbReference type="InterPro" id="IPR029071">
    <property type="entry name" value="Ubiquitin-like_domsf"/>
</dbReference>
<dbReference type="InterPro" id="IPR036249">
    <property type="entry name" value="Thioredoxin-like_sf"/>
</dbReference>
<dbReference type="PANTHER" id="PTHR23322:SF6">
    <property type="entry name" value="UBX DOMAIN-CONTAINING PROTEIN 7"/>
    <property type="match status" value="1"/>
</dbReference>
<dbReference type="CDD" id="cd02958">
    <property type="entry name" value="UAS"/>
    <property type="match status" value="1"/>
</dbReference>
<evidence type="ECO:0000313" key="4">
    <source>
        <dbReference type="Proteomes" id="UP000242180"/>
    </source>
</evidence>
<feature type="compositionally biased region" description="Polar residues" evidence="1">
    <location>
        <begin position="141"/>
        <end position="156"/>
    </location>
</feature>
<dbReference type="SMART" id="SM00166">
    <property type="entry name" value="UBX"/>
    <property type="match status" value="1"/>
</dbReference>
<protein>
    <recommendedName>
        <fullName evidence="2">UBX domain-containing protein</fullName>
    </recommendedName>
</protein>
<feature type="compositionally biased region" description="Polar residues" evidence="1">
    <location>
        <begin position="116"/>
        <end position="126"/>
    </location>
</feature>
<dbReference type="OrthoDB" id="270602at2759"/>
<dbReference type="GO" id="GO:0043130">
    <property type="term" value="F:ubiquitin binding"/>
    <property type="evidence" value="ECO:0007669"/>
    <property type="project" value="EnsemblFungi"/>
</dbReference>
<feature type="domain" description="UBX" evidence="2">
    <location>
        <begin position="373"/>
        <end position="449"/>
    </location>
</feature>
<dbReference type="Gene3D" id="3.40.30.10">
    <property type="entry name" value="Glutaredoxin"/>
    <property type="match status" value="1"/>
</dbReference>
<name>A0A1X2H4W3_SYNRA</name>
<feature type="region of interest" description="Disordered" evidence="1">
    <location>
        <begin position="109"/>
        <end position="156"/>
    </location>
</feature>
<feature type="compositionally biased region" description="Acidic residues" evidence="1">
    <location>
        <begin position="338"/>
        <end position="356"/>
    </location>
</feature>
<dbReference type="InterPro" id="IPR001012">
    <property type="entry name" value="UBX_dom"/>
</dbReference>
<dbReference type="EMBL" id="MCGN01000009">
    <property type="protein sequence ID" value="ORY93425.1"/>
    <property type="molecule type" value="Genomic_DNA"/>
</dbReference>
<dbReference type="Pfam" id="PF00789">
    <property type="entry name" value="UBX"/>
    <property type="match status" value="1"/>
</dbReference>
<dbReference type="SMART" id="SM00594">
    <property type="entry name" value="UAS"/>
    <property type="match status" value="1"/>
</dbReference>
<dbReference type="PANTHER" id="PTHR23322">
    <property type="entry name" value="FAS-ASSOCIATED PROTEIN"/>
    <property type="match status" value="1"/>
</dbReference>
<proteinExistence type="predicted"/>
<feature type="region of interest" description="Disordered" evidence="1">
    <location>
        <begin position="45"/>
        <end position="67"/>
    </location>
</feature>
<dbReference type="GO" id="GO:0043161">
    <property type="term" value="P:proteasome-mediated ubiquitin-dependent protein catabolic process"/>
    <property type="evidence" value="ECO:0007669"/>
    <property type="project" value="EnsemblFungi"/>
</dbReference>
<dbReference type="AlphaFoldDB" id="A0A1X2H4W3"/>
<dbReference type="InParanoid" id="A0A1X2H4W3"/>
<evidence type="ECO:0000256" key="1">
    <source>
        <dbReference type="SAM" id="MobiDB-lite"/>
    </source>
</evidence>
<dbReference type="GO" id="GO:0005634">
    <property type="term" value="C:nucleus"/>
    <property type="evidence" value="ECO:0007669"/>
    <property type="project" value="TreeGrafter"/>
</dbReference>
<organism evidence="3 4">
    <name type="scientific">Syncephalastrum racemosum</name>
    <name type="common">Filamentous fungus</name>
    <dbReference type="NCBI Taxonomy" id="13706"/>
    <lineage>
        <taxon>Eukaryota</taxon>
        <taxon>Fungi</taxon>
        <taxon>Fungi incertae sedis</taxon>
        <taxon>Mucoromycota</taxon>
        <taxon>Mucoromycotina</taxon>
        <taxon>Mucoromycetes</taxon>
        <taxon>Mucorales</taxon>
        <taxon>Syncephalastraceae</taxon>
        <taxon>Syncephalastrum</taxon>
    </lineage>
</organism>
<dbReference type="STRING" id="13706.A0A1X2H4W3"/>
<dbReference type="Gene3D" id="3.10.20.90">
    <property type="entry name" value="Phosphatidylinositol 3-kinase Catalytic Subunit, Chain A, domain 1"/>
    <property type="match status" value="1"/>
</dbReference>
<sequence>MDEAITQFCAVTDASTEVARKFLQIADGNVEAAVSFFLEHGSEIVDEPTTRPTRSSNSPSGRSDDPISVDEEYARQLQQEQNQPDPVRAPIAARHDILTGGGSLYDQPSVWGGPSFTPSRHSIFNQGDSSSGSPGPDFMRNLQTLPPTSGESESSVSAKARRLADLFRPPFDIMYKGAFEEARAAARDGKKWLLINVQDQSEFACQVLNRDLWSDSIVKEILKESFIFLQYSCDSSEGKRYLTLYPIQKYPHVAIIDPRTGERVKVWEKDIKPTEFMMDVTEFLDTRSSEEVAPATPKKAKVAEVSDMSEEEQIRAAIQASLDGKASESPKEQKEEHAEEGEEEPQEEEGEEEEPQNDVLSTLQPVKRDEPTDLANSTRVQLRMADGTRIIRRFLKTDPVRYLFEFVKAEVPETQDRPFELVFNRKQLIECLDQSIQDAGLVNAAVNFVFP</sequence>
<reference evidence="3 4" key="1">
    <citation type="submission" date="2016-07" db="EMBL/GenBank/DDBJ databases">
        <title>Pervasive Adenine N6-methylation of Active Genes in Fungi.</title>
        <authorList>
            <consortium name="DOE Joint Genome Institute"/>
            <person name="Mondo S.J."/>
            <person name="Dannebaum R.O."/>
            <person name="Kuo R.C."/>
            <person name="Labutti K."/>
            <person name="Haridas S."/>
            <person name="Kuo A."/>
            <person name="Salamov A."/>
            <person name="Ahrendt S.R."/>
            <person name="Lipzen A."/>
            <person name="Sullivan W."/>
            <person name="Andreopoulos W.B."/>
            <person name="Clum A."/>
            <person name="Lindquist E."/>
            <person name="Daum C."/>
            <person name="Ramamoorthy G.K."/>
            <person name="Gryganskyi A."/>
            <person name="Culley D."/>
            <person name="Magnuson J.K."/>
            <person name="James T.Y."/>
            <person name="O'Malley M.A."/>
            <person name="Stajich J.E."/>
            <person name="Spatafora J.W."/>
            <person name="Visel A."/>
            <person name="Grigoriev I.V."/>
        </authorList>
    </citation>
    <scope>NUCLEOTIDE SEQUENCE [LARGE SCALE GENOMIC DNA]</scope>
    <source>
        <strain evidence="3 4">NRRL 2496</strain>
    </source>
</reference>
<dbReference type="SUPFAM" id="SSF52833">
    <property type="entry name" value="Thioredoxin-like"/>
    <property type="match status" value="1"/>
</dbReference>
<gene>
    <name evidence="3" type="ORF">BCR43DRAFT_377107</name>
</gene>
<dbReference type="Proteomes" id="UP000242180">
    <property type="component" value="Unassembled WGS sequence"/>
</dbReference>
<dbReference type="PROSITE" id="PS50033">
    <property type="entry name" value="UBX"/>
    <property type="match status" value="1"/>
</dbReference>
<feature type="compositionally biased region" description="Low complexity" evidence="1">
    <location>
        <begin position="50"/>
        <end position="61"/>
    </location>
</feature>
<dbReference type="Gene3D" id="1.10.8.10">
    <property type="entry name" value="DNA helicase RuvA subunit, C-terminal domain"/>
    <property type="match status" value="1"/>
</dbReference>
<dbReference type="Pfam" id="PF14555">
    <property type="entry name" value="UBA_4"/>
    <property type="match status" value="1"/>
</dbReference>
<dbReference type="InterPro" id="IPR050730">
    <property type="entry name" value="UBX_domain-protein"/>
</dbReference>
<dbReference type="OMA" id="CAFPRKS"/>
<dbReference type="InterPro" id="IPR009060">
    <property type="entry name" value="UBA-like_sf"/>
</dbReference>
<dbReference type="GO" id="GO:0051117">
    <property type="term" value="F:ATPase binding"/>
    <property type="evidence" value="ECO:0007669"/>
    <property type="project" value="EnsemblFungi"/>
</dbReference>
<keyword evidence="4" id="KW-1185">Reference proteome</keyword>
<dbReference type="CDD" id="cd01767">
    <property type="entry name" value="UBX"/>
    <property type="match status" value="1"/>
</dbReference>